<dbReference type="AlphaFoldDB" id="A0A0F8ZSJ9"/>
<organism evidence="1">
    <name type="scientific">marine sediment metagenome</name>
    <dbReference type="NCBI Taxonomy" id="412755"/>
    <lineage>
        <taxon>unclassified sequences</taxon>
        <taxon>metagenomes</taxon>
        <taxon>ecological metagenomes</taxon>
    </lineage>
</organism>
<reference evidence="1" key="1">
    <citation type="journal article" date="2015" name="Nature">
        <title>Complex archaea that bridge the gap between prokaryotes and eukaryotes.</title>
        <authorList>
            <person name="Spang A."/>
            <person name="Saw J.H."/>
            <person name="Jorgensen S.L."/>
            <person name="Zaremba-Niedzwiedzka K."/>
            <person name="Martijn J."/>
            <person name="Lind A.E."/>
            <person name="van Eijk R."/>
            <person name="Schleper C."/>
            <person name="Guy L."/>
            <person name="Ettema T.J."/>
        </authorList>
    </citation>
    <scope>NUCLEOTIDE SEQUENCE</scope>
</reference>
<dbReference type="InterPro" id="IPR028059">
    <property type="entry name" value="SWM_rpt"/>
</dbReference>
<sequence length="194" mass="20537">MAQYSEANSKTQAAAIATALTLIWGDTVDTRVNLKLTDPTHPMRRLEKLLNFNPATGVVTSDDVYITGAYDGKHINKGSKLDVLARATASLSTITIEDADKSKIIATYDHQLDTVRQPAVADFSFTHDGTPVSISTVVVTGATLLIDLNADTANGDAITVTYNPALSSVKNPVKPPMGNPIPAMAAEVVTNNVT</sequence>
<proteinExistence type="predicted"/>
<dbReference type="Pfam" id="PF13753">
    <property type="entry name" value="SWM_repeat"/>
    <property type="match status" value="1"/>
</dbReference>
<gene>
    <name evidence="1" type="ORF">LCGC14_2738070</name>
</gene>
<dbReference type="EMBL" id="LAZR01049736">
    <property type="protein sequence ID" value="KKK88945.1"/>
    <property type="molecule type" value="Genomic_DNA"/>
</dbReference>
<comment type="caution">
    <text evidence="1">The sequence shown here is derived from an EMBL/GenBank/DDBJ whole genome shotgun (WGS) entry which is preliminary data.</text>
</comment>
<evidence type="ECO:0000313" key="1">
    <source>
        <dbReference type="EMBL" id="KKK88945.1"/>
    </source>
</evidence>
<accession>A0A0F8ZSJ9</accession>
<name>A0A0F8ZSJ9_9ZZZZ</name>
<protein>
    <submittedName>
        <fullName evidence="1">Uncharacterized protein</fullName>
    </submittedName>
</protein>